<feature type="compositionally biased region" description="Polar residues" evidence="1">
    <location>
        <begin position="623"/>
        <end position="633"/>
    </location>
</feature>
<feature type="compositionally biased region" description="Pro residues" evidence="1">
    <location>
        <begin position="545"/>
        <end position="559"/>
    </location>
</feature>
<dbReference type="OrthoDB" id="5341904at2759"/>
<feature type="compositionally biased region" description="Basic and acidic residues" evidence="1">
    <location>
        <begin position="1011"/>
        <end position="1023"/>
    </location>
</feature>
<feature type="compositionally biased region" description="Basic and acidic residues" evidence="1">
    <location>
        <begin position="58"/>
        <end position="69"/>
    </location>
</feature>
<proteinExistence type="predicted"/>
<sequence>MGSEQSAPTPRRGQNKLSKPRTNSSANLLKDVPKIPSRESSQNTTSPRRSRYSLFSDDSQRGHGDEGKETRRRRRSIFRSKSSQARNRVLEINSGVDTEFVNPSPVDKPACRVDAEFFVKSSPDLQAQNRQIFNPRASLQHLPHQTHNSRLSLVAEIHPPPLEKVEIARRESVHGEEDDPRLSNPRLSSRVNSDTTLYAPIRRRSLQQPGIVTRKEFAANDSRKSLPSQVKNVDDRNESYYNPSKPTSSPLSNLSPFRRSIPCSSPGQRVQTPNDMDYGHIGAFKLGSLRITNGAVSPVPSDGRPSTAEDEELVMSGRHRISHRQGLSQRSNTLVPADTIKPPWIVVAESPLRQSQDVERGPLTIETQVPYLDPSLALFDFRNKHSPTRSLELAKEYQQDLALSPFSFDASLPPSPAFQVTSKHTAVEDELFEAETGTPTPDTSRSAPRSWDSGYGSGDSPLGLKGPHDLHPNTLAKADSGYSSNLSLRSFEKDIAPAVPSKDGQLTPARESVSRVASSTYSIPHESEGTPPSKRSLPSLAVDSKPPPPQREAPLPPLPAKTTISRQGSFEKRAPAVPPKIPGPTRNDVLRVHKRHQSLPSDPVEKSAVRSSSRGFKDLPVAPNSQSKSQVNKIQKRPQSMVPAKTTPVYTIQAFQSPDETFGIPPVSLETERKLVERVNGFPVASFANTRSTSVGLRKSSSKETLGTIFSVGSAEVRDEIEFARLQGKLPPIPTTIPENPAMVAPRKPAPERRATVQPSSASSVPFWKSFDGRRKSIRTYSREPSPAPVVTSQQAQEDEYEAHVTSFDTISSSLGRSPYDIAGTPTRPASSGANTRAKSMTAQFESEAAARFQRNRNASNESQASTILQSRKSYDSIANGNPFASGTSTANNSRRASRELPPSAHANKGAWKPSSSMPAFSMPSLSMYVPAPPQDPQKSKPPVSMKCQRRSMPVQGSRIPLVGAQTAPLPPKKDTQKPVLAIELGSHAQDPWASQKNFWAQRRKSAGEALQERKSMDFERPGSSRPSIDFQNTSRMNQGMEIRRSATAQPNNDRHYSQQNWDEYGSYEQSQAQRWTGHSTGSHRNYTPQWQHRQTSANYNHTYESPVLPSTDSQYHSYDNAEDDYYPQDDANSVQDTNLPQKIHPRTNSTDEMMFLDRFSSSLGCNYDPSMGFVSGAESRTSGQKSSAPRKSVEASQLYGVDLSNVPLFLQGVRAET</sequence>
<feature type="region of interest" description="Disordered" evidence="1">
    <location>
        <begin position="1"/>
        <end position="90"/>
    </location>
</feature>
<feature type="region of interest" description="Disordered" evidence="1">
    <location>
        <begin position="779"/>
        <end position="957"/>
    </location>
</feature>
<feature type="compositionally biased region" description="Polar residues" evidence="1">
    <location>
        <begin position="239"/>
        <end position="255"/>
    </location>
</feature>
<feature type="region of interest" description="Disordered" evidence="1">
    <location>
        <begin position="498"/>
        <end position="644"/>
    </location>
</feature>
<feature type="compositionally biased region" description="Polar residues" evidence="1">
    <location>
        <begin position="856"/>
        <end position="895"/>
    </location>
</feature>
<dbReference type="EMBL" id="MU251488">
    <property type="protein sequence ID" value="KAG9233745.1"/>
    <property type="molecule type" value="Genomic_DNA"/>
</dbReference>
<feature type="compositionally biased region" description="Polar residues" evidence="1">
    <location>
        <begin position="437"/>
        <end position="447"/>
    </location>
</feature>
<feature type="compositionally biased region" description="Polar residues" evidence="1">
    <location>
        <begin position="185"/>
        <end position="196"/>
    </location>
</feature>
<feature type="compositionally biased region" description="Polar residues" evidence="1">
    <location>
        <begin position="828"/>
        <end position="845"/>
    </location>
</feature>
<feature type="region of interest" description="Disordered" evidence="1">
    <location>
        <begin position="1004"/>
        <end position="1036"/>
    </location>
</feature>
<feature type="region of interest" description="Disordered" evidence="1">
    <location>
        <begin position="217"/>
        <end position="257"/>
    </location>
</feature>
<feature type="compositionally biased region" description="Polar residues" evidence="1">
    <location>
        <begin position="1131"/>
        <end position="1149"/>
    </location>
</feature>
<feature type="compositionally biased region" description="Polar residues" evidence="1">
    <location>
        <begin position="1025"/>
        <end position="1036"/>
    </location>
</feature>
<comment type="caution">
    <text evidence="2">The sequence shown here is derived from an EMBL/GenBank/DDBJ whole genome shotgun (WGS) entry which is preliminary data.</text>
</comment>
<evidence type="ECO:0000313" key="3">
    <source>
        <dbReference type="Proteomes" id="UP000824998"/>
    </source>
</evidence>
<feature type="compositionally biased region" description="Low complexity" evidence="1">
    <location>
        <begin position="914"/>
        <end position="928"/>
    </location>
</feature>
<feature type="compositionally biased region" description="Polar residues" evidence="1">
    <location>
        <begin position="1103"/>
        <end position="1118"/>
    </location>
</feature>
<keyword evidence="3" id="KW-1185">Reference proteome</keyword>
<evidence type="ECO:0000313" key="2">
    <source>
        <dbReference type="EMBL" id="KAG9233745.1"/>
    </source>
</evidence>
<organism evidence="2 3">
    <name type="scientific">Amylocarpus encephaloides</name>
    <dbReference type="NCBI Taxonomy" id="45428"/>
    <lineage>
        <taxon>Eukaryota</taxon>
        <taxon>Fungi</taxon>
        <taxon>Dikarya</taxon>
        <taxon>Ascomycota</taxon>
        <taxon>Pezizomycotina</taxon>
        <taxon>Leotiomycetes</taxon>
        <taxon>Helotiales</taxon>
        <taxon>Helotiales incertae sedis</taxon>
        <taxon>Amylocarpus</taxon>
    </lineage>
</organism>
<protein>
    <recommendedName>
        <fullName evidence="4">Proteophosphoglycan ppg4</fullName>
    </recommendedName>
</protein>
<name>A0A9P8C512_9HELO</name>
<feature type="region of interest" description="Disordered" evidence="1">
    <location>
        <begin position="1130"/>
        <end position="1149"/>
    </location>
</feature>
<evidence type="ECO:0000256" key="1">
    <source>
        <dbReference type="SAM" id="MobiDB-lite"/>
    </source>
</evidence>
<feature type="region of interest" description="Disordered" evidence="1">
    <location>
        <begin position="432"/>
        <end position="477"/>
    </location>
</feature>
<feature type="compositionally biased region" description="Polar residues" evidence="1">
    <location>
        <begin position="807"/>
        <end position="816"/>
    </location>
</feature>
<dbReference type="AlphaFoldDB" id="A0A9P8C512"/>
<feature type="region of interest" description="Disordered" evidence="1">
    <location>
        <begin position="171"/>
        <end position="204"/>
    </location>
</feature>
<evidence type="ECO:0008006" key="4">
    <source>
        <dbReference type="Google" id="ProtNLM"/>
    </source>
</evidence>
<reference evidence="2" key="1">
    <citation type="journal article" date="2021" name="IMA Fungus">
        <title>Genomic characterization of three marine fungi, including Emericellopsis atlantica sp. nov. with signatures of a generalist lifestyle and marine biomass degradation.</title>
        <authorList>
            <person name="Hagestad O.C."/>
            <person name="Hou L."/>
            <person name="Andersen J.H."/>
            <person name="Hansen E.H."/>
            <person name="Altermark B."/>
            <person name="Li C."/>
            <person name="Kuhnert E."/>
            <person name="Cox R.J."/>
            <person name="Crous P.W."/>
            <person name="Spatafora J.W."/>
            <person name="Lail K."/>
            <person name="Amirebrahimi M."/>
            <person name="Lipzen A."/>
            <person name="Pangilinan J."/>
            <person name="Andreopoulos W."/>
            <person name="Hayes R.D."/>
            <person name="Ng V."/>
            <person name="Grigoriev I.V."/>
            <person name="Jackson S.A."/>
            <person name="Sutton T.D.S."/>
            <person name="Dobson A.D.W."/>
            <person name="Rama T."/>
        </authorList>
    </citation>
    <scope>NUCLEOTIDE SEQUENCE</scope>
    <source>
        <strain evidence="2">TRa018bII</strain>
    </source>
</reference>
<accession>A0A9P8C512</accession>
<feature type="region of interest" description="Disordered" evidence="1">
    <location>
        <begin position="1068"/>
        <end position="1088"/>
    </location>
</feature>
<feature type="compositionally biased region" description="Polar residues" evidence="1">
    <location>
        <begin position="15"/>
        <end position="27"/>
    </location>
</feature>
<gene>
    <name evidence="2" type="ORF">BJ875DRAFT_511365</name>
</gene>
<feature type="region of interest" description="Disordered" evidence="1">
    <location>
        <begin position="1103"/>
        <end position="1124"/>
    </location>
</feature>
<dbReference type="Proteomes" id="UP000824998">
    <property type="component" value="Unassembled WGS sequence"/>
</dbReference>
<feature type="compositionally biased region" description="Polar residues" evidence="1">
    <location>
        <begin position="38"/>
        <end position="47"/>
    </location>
</feature>